<sequence length="137" mass="15075">MGAWDTTVFGNDTACDWLAELKESEGSGMIEEALDAVLGLGDDYVEAPIAEEGLAAAEVVAWAGGNPKPSDEAGDDLQDWIDEQDIEAEGSLQQRALRVVDRVFNEPCELLETWQESEDFAEWRKSLADLKERLQAT</sequence>
<name>A0A934R9K0_9BACT</name>
<evidence type="ECO:0000313" key="2">
    <source>
        <dbReference type="Proteomes" id="UP000658278"/>
    </source>
</evidence>
<keyword evidence="2" id="KW-1185">Reference proteome</keyword>
<accession>A0A934R9K0</accession>
<gene>
    <name evidence="1" type="ORF">JIN81_11690</name>
</gene>
<evidence type="ECO:0000313" key="1">
    <source>
        <dbReference type="EMBL" id="MBK1827684.1"/>
    </source>
</evidence>
<comment type="caution">
    <text evidence="1">The sequence shown here is derived from an EMBL/GenBank/DDBJ whole genome shotgun (WGS) entry which is preliminary data.</text>
</comment>
<proteinExistence type="predicted"/>
<dbReference type="EMBL" id="JAENII010000008">
    <property type="protein sequence ID" value="MBK1827684.1"/>
    <property type="molecule type" value="Genomic_DNA"/>
</dbReference>
<dbReference type="Proteomes" id="UP000658278">
    <property type="component" value="Unassembled WGS sequence"/>
</dbReference>
<protein>
    <submittedName>
        <fullName evidence="1">DUF4259 domain-containing protein</fullName>
    </submittedName>
</protein>
<dbReference type="InterPro" id="IPR025355">
    <property type="entry name" value="DUF4259"/>
</dbReference>
<dbReference type="AlphaFoldDB" id="A0A934R9K0"/>
<reference evidence="1" key="1">
    <citation type="submission" date="2021-01" db="EMBL/GenBank/DDBJ databases">
        <title>Modified the classification status of verrucomicrobia.</title>
        <authorList>
            <person name="Feng X."/>
        </authorList>
    </citation>
    <scope>NUCLEOTIDE SEQUENCE</scope>
    <source>
        <strain evidence="1">KCTC 22201</strain>
    </source>
</reference>
<dbReference type="Pfam" id="PF14078">
    <property type="entry name" value="DUF4259"/>
    <property type="match status" value="1"/>
</dbReference>
<organism evidence="1 2">
    <name type="scientific">Haloferula rosea</name>
    <dbReference type="NCBI Taxonomy" id="490093"/>
    <lineage>
        <taxon>Bacteria</taxon>
        <taxon>Pseudomonadati</taxon>
        <taxon>Verrucomicrobiota</taxon>
        <taxon>Verrucomicrobiia</taxon>
        <taxon>Verrucomicrobiales</taxon>
        <taxon>Verrucomicrobiaceae</taxon>
        <taxon>Haloferula</taxon>
    </lineage>
</organism>
<dbReference type="RefSeq" id="WP_200279515.1">
    <property type="nucleotide sequence ID" value="NZ_JAENII010000008.1"/>
</dbReference>